<feature type="region of interest" description="Disordered" evidence="1">
    <location>
        <begin position="26"/>
        <end position="53"/>
    </location>
</feature>
<sequence>MAKHRFDRQARLRGLAGTTVAVSAASPAGALPAGASGGSSGHLIRRGELRGDR</sequence>
<name>A0ABX0Z0G0_9ACTN</name>
<protein>
    <submittedName>
        <fullName evidence="2">Uncharacterized protein</fullName>
    </submittedName>
</protein>
<reference evidence="2 3" key="1">
    <citation type="submission" date="2020-03" db="EMBL/GenBank/DDBJ databases">
        <title>WGS of actinomycetes isolated from Thailand.</title>
        <authorList>
            <person name="Thawai C."/>
        </authorList>
    </citation>
    <scope>NUCLEOTIDE SEQUENCE [LARGE SCALE GENOMIC DNA]</scope>
    <source>
        <strain evidence="2 3">HSS6-12</strain>
    </source>
</reference>
<evidence type="ECO:0000313" key="3">
    <source>
        <dbReference type="Proteomes" id="UP000783871"/>
    </source>
</evidence>
<accession>A0ABX0Z0G0</accession>
<keyword evidence="3" id="KW-1185">Reference proteome</keyword>
<dbReference type="RefSeq" id="WP_167999395.1">
    <property type="nucleotide sequence ID" value="NZ_JAATEO010000002.1"/>
</dbReference>
<dbReference type="EMBL" id="JAATEO010000002">
    <property type="protein sequence ID" value="NJP30988.1"/>
    <property type="molecule type" value="Genomic_DNA"/>
</dbReference>
<gene>
    <name evidence="2" type="ORF">HCJ94_03050</name>
</gene>
<comment type="caution">
    <text evidence="2">The sequence shown here is derived from an EMBL/GenBank/DDBJ whole genome shotgun (WGS) entry which is preliminary data.</text>
</comment>
<organism evidence="2 3">
    <name type="scientific">Micromonospora thermarum</name>
    <dbReference type="NCBI Taxonomy" id="2720024"/>
    <lineage>
        <taxon>Bacteria</taxon>
        <taxon>Bacillati</taxon>
        <taxon>Actinomycetota</taxon>
        <taxon>Actinomycetes</taxon>
        <taxon>Micromonosporales</taxon>
        <taxon>Micromonosporaceae</taxon>
        <taxon>Micromonospora</taxon>
    </lineage>
</organism>
<evidence type="ECO:0000256" key="1">
    <source>
        <dbReference type="SAM" id="MobiDB-lite"/>
    </source>
</evidence>
<evidence type="ECO:0000313" key="2">
    <source>
        <dbReference type="EMBL" id="NJP30988.1"/>
    </source>
</evidence>
<dbReference type="Proteomes" id="UP000783871">
    <property type="component" value="Unassembled WGS sequence"/>
</dbReference>
<proteinExistence type="predicted"/>